<proteinExistence type="predicted"/>
<protein>
    <submittedName>
        <fullName evidence="2">Splicing factor 3B subunit 10</fullName>
    </submittedName>
</protein>
<dbReference type="AlphaFoldDB" id="A0A0C2HAD9"/>
<dbReference type="InterPro" id="IPR009846">
    <property type="entry name" value="SF3b5/RDS3-10"/>
</dbReference>
<organism evidence="2 3">
    <name type="scientific">Ancylostoma duodenale</name>
    <dbReference type="NCBI Taxonomy" id="51022"/>
    <lineage>
        <taxon>Eukaryota</taxon>
        <taxon>Metazoa</taxon>
        <taxon>Ecdysozoa</taxon>
        <taxon>Nematoda</taxon>
        <taxon>Chromadorea</taxon>
        <taxon>Rhabditida</taxon>
        <taxon>Rhabditina</taxon>
        <taxon>Rhabditomorpha</taxon>
        <taxon>Strongyloidea</taxon>
        <taxon>Ancylostomatidae</taxon>
        <taxon>Ancylostomatinae</taxon>
        <taxon>Ancylostoma</taxon>
    </lineage>
</organism>
<evidence type="ECO:0000259" key="1">
    <source>
        <dbReference type="Pfam" id="PF03190"/>
    </source>
</evidence>
<evidence type="ECO:0000313" key="3">
    <source>
        <dbReference type="Proteomes" id="UP000054047"/>
    </source>
</evidence>
<dbReference type="InterPro" id="IPR036249">
    <property type="entry name" value="Thioredoxin-like_sf"/>
</dbReference>
<dbReference type="SUPFAM" id="SSF52833">
    <property type="entry name" value="Thioredoxin-like"/>
    <property type="match status" value="1"/>
</dbReference>
<sequence length="160" mass="17985">MEKECFENEQIAQYLNEHFVSIKVDREERPDVDKLYMSFIQAMSGAGGWPMTVFLTPDLDPITGGTYFPPHDSPGSMGLPSVLRLVTENWSDKRTREAMGGQGKMITDALRKGYGEMSHPGMTSFIAIVENESRARTRYNLLNRMILPCGPPPEKSPLDD</sequence>
<dbReference type="Pfam" id="PF03190">
    <property type="entry name" value="Thioredox_DsbH"/>
    <property type="match status" value="1"/>
</dbReference>
<dbReference type="OrthoDB" id="1923667at2759"/>
<gene>
    <name evidence="2" type="ORF">ANCDUO_03235</name>
</gene>
<dbReference type="InterPro" id="IPR024705">
    <property type="entry name" value="Ssp411"/>
</dbReference>
<accession>A0A0C2HAD9</accession>
<dbReference type="Proteomes" id="UP000054047">
    <property type="component" value="Unassembled WGS sequence"/>
</dbReference>
<evidence type="ECO:0000313" key="2">
    <source>
        <dbReference type="EMBL" id="KIH66436.1"/>
    </source>
</evidence>
<dbReference type="PANTHER" id="PTHR42899">
    <property type="entry name" value="SPERMATOGENESIS-ASSOCIATED PROTEIN 20"/>
    <property type="match status" value="1"/>
</dbReference>
<name>A0A0C2HAD9_9BILA</name>
<dbReference type="EMBL" id="KN727120">
    <property type="protein sequence ID" value="KIH66436.1"/>
    <property type="molecule type" value="Genomic_DNA"/>
</dbReference>
<dbReference type="Pfam" id="PF07189">
    <property type="entry name" value="SF3b10"/>
    <property type="match status" value="1"/>
</dbReference>
<dbReference type="PANTHER" id="PTHR42899:SF1">
    <property type="entry name" value="SPERMATOGENESIS-ASSOCIATED PROTEIN 20"/>
    <property type="match status" value="1"/>
</dbReference>
<feature type="domain" description="Spermatogenesis-associated protein 20-like TRX" evidence="1">
    <location>
        <begin position="1"/>
        <end position="107"/>
    </location>
</feature>
<keyword evidence="3" id="KW-1185">Reference proteome</keyword>
<dbReference type="Gene3D" id="3.40.30.10">
    <property type="entry name" value="Glutaredoxin"/>
    <property type="match status" value="1"/>
</dbReference>
<reference evidence="2 3" key="1">
    <citation type="submission" date="2013-12" db="EMBL/GenBank/DDBJ databases">
        <title>Draft genome of the parsitic nematode Ancylostoma duodenale.</title>
        <authorList>
            <person name="Mitreva M."/>
        </authorList>
    </citation>
    <scope>NUCLEOTIDE SEQUENCE [LARGE SCALE GENOMIC DNA]</scope>
    <source>
        <strain evidence="2 3">Zhejiang</strain>
    </source>
</reference>
<dbReference type="InterPro" id="IPR004879">
    <property type="entry name" value="Ssp411-like_TRX"/>
</dbReference>